<sequence length="91" mass="10898">MFSVNIFSDSRYVINCMETWLRNWRRNGWRTASGKVVRNRNLIRHADDLQAELRSIGDLTYNWIPREDNDEADWYCNDVMGNNCYMSGFRP</sequence>
<dbReference type="InterPro" id="IPR012337">
    <property type="entry name" value="RNaseH-like_sf"/>
</dbReference>
<dbReference type="AlphaFoldDB" id="S3CS63"/>
<feature type="domain" description="RNase H type-1" evidence="1">
    <location>
        <begin position="1"/>
        <end position="85"/>
    </location>
</feature>
<dbReference type="HOGENOM" id="CLU_2427205_0_0_1"/>
<dbReference type="InterPro" id="IPR036397">
    <property type="entry name" value="RNaseH_sf"/>
</dbReference>
<dbReference type="OMA" id="YVINCME"/>
<dbReference type="PROSITE" id="PS50879">
    <property type="entry name" value="RNASE_H_1"/>
    <property type="match status" value="1"/>
</dbReference>
<dbReference type="InterPro" id="IPR002156">
    <property type="entry name" value="RNaseH_domain"/>
</dbReference>
<accession>S3CS63</accession>
<dbReference type="GO" id="GO:0004523">
    <property type="term" value="F:RNA-DNA hybrid ribonuclease activity"/>
    <property type="evidence" value="ECO:0007669"/>
    <property type="project" value="InterPro"/>
</dbReference>
<gene>
    <name evidence="2" type="ORF">GLAREA_04700</name>
</gene>
<dbReference type="STRING" id="1116229.S3CS63"/>
<protein>
    <submittedName>
        <fullName evidence="2">Ribonuclease H-like protein</fullName>
    </submittedName>
</protein>
<evidence type="ECO:0000313" key="3">
    <source>
        <dbReference type="Proteomes" id="UP000016922"/>
    </source>
</evidence>
<reference evidence="2 3" key="1">
    <citation type="journal article" date="2013" name="BMC Genomics">
        <title>Genomics-driven discovery of the pneumocandin biosynthetic gene cluster in the fungus Glarea lozoyensis.</title>
        <authorList>
            <person name="Chen L."/>
            <person name="Yue Q."/>
            <person name="Zhang X."/>
            <person name="Xiang M."/>
            <person name="Wang C."/>
            <person name="Li S."/>
            <person name="Che Y."/>
            <person name="Ortiz-Lopez F.J."/>
            <person name="Bills G.F."/>
            <person name="Liu X."/>
            <person name="An Z."/>
        </authorList>
    </citation>
    <scope>NUCLEOTIDE SEQUENCE [LARGE SCALE GENOMIC DNA]</scope>
    <source>
        <strain evidence="3">ATCC 20868 / MF5171</strain>
    </source>
</reference>
<proteinExistence type="predicted"/>
<evidence type="ECO:0000313" key="2">
    <source>
        <dbReference type="EMBL" id="EPE27909.1"/>
    </source>
</evidence>
<keyword evidence="3" id="KW-1185">Reference proteome</keyword>
<dbReference type="GO" id="GO:0003676">
    <property type="term" value="F:nucleic acid binding"/>
    <property type="evidence" value="ECO:0007669"/>
    <property type="project" value="InterPro"/>
</dbReference>
<dbReference type="KEGG" id="glz:GLAREA_04700"/>
<dbReference type="Proteomes" id="UP000016922">
    <property type="component" value="Unassembled WGS sequence"/>
</dbReference>
<dbReference type="EMBL" id="KE145369">
    <property type="protein sequence ID" value="EPE27909.1"/>
    <property type="molecule type" value="Genomic_DNA"/>
</dbReference>
<evidence type="ECO:0000259" key="1">
    <source>
        <dbReference type="PROSITE" id="PS50879"/>
    </source>
</evidence>
<name>S3CS63_GLAL2</name>
<dbReference type="Gene3D" id="3.30.420.10">
    <property type="entry name" value="Ribonuclease H-like superfamily/Ribonuclease H"/>
    <property type="match status" value="1"/>
</dbReference>
<dbReference type="RefSeq" id="XP_008085268.1">
    <property type="nucleotide sequence ID" value="XM_008087077.1"/>
</dbReference>
<organism evidence="2 3">
    <name type="scientific">Glarea lozoyensis (strain ATCC 20868 / MF5171)</name>
    <dbReference type="NCBI Taxonomy" id="1116229"/>
    <lineage>
        <taxon>Eukaryota</taxon>
        <taxon>Fungi</taxon>
        <taxon>Dikarya</taxon>
        <taxon>Ascomycota</taxon>
        <taxon>Pezizomycotina</taxon>
        <taxon>Leotiomycetes</taxon>
        <taxon>Helotiales</taxon>
        <taxon>Helotiaceae</taxon>
        <taxon>Glarea</taxon>
    </lineage>
</organism>
<dbReference type="GeneID" id="19463755"/>
<dbReference type="SUPFAM" id="SSF53098">
    <property type="entry name" value="Ribonuclease H-like"/>
    <property type="match status" value="1"/>
</dbReference>
<dbReference type="Pfam" id="PF00075">
    <property type="entry name" value="RNase_H"/>
    <property type="match status" value="1"/>
</dbReference>
<dbReference type="OrthoDB" id="245563at2759"/>